<accession>A0A1F8EAE3</accession>
<dbReference type="AlphaFoldDB" id="A0A1F8EAE3"/>
<evidence type="ECO:0000256" key="3">
    <source>
        <dbReference type="ARBA" id="ARBA00022980"/>
    </source>
</evidence>
<protein>
    <recommendedName>
        <fullName evidence="5">Large ribosomal subunit protein bL25</fullName>
    </recommendedName>
    <alternativeName>
        <fullName evidence="5">General stress protein CTC</fullName>
    </alternativeName>
</protein>
<dbReference type="InterPro" id="IPR001021">
    <property type="entry name" value="Ribosomal_bL25_long"/>
</dbReference>
<dbReference type="Proteomes" id="UP000178520">
    <property type="component" value="Unassembled WGS sequence"/>
</dbReference>
<dbReference type="Pfam" id="PF01386">
    <property type="entry name" value="Ribosomal_L25p"/>
    <property type="match status" value="1"/>
</dbReference>
<dbReference type="InterPro" id="IPR029751">
    <property type="entry name" value="Ribosomal_L25_dom"/>
</dbReference>
<dbReference type="GO" id="GO:0008097">
    <property type="term" value="F:5S rRNA binding"/>
    <property type="evidence" value="ECO:0007669"/>
    <property type="project" value="InterPro"/>
</dbReference>
<dbReference type="Pfam" id="PF14693">
    <property type="entry name" value="Ribosomal_TL5_C"/>
    <property type="match status" value="1"/>
</dbReference>
<evidence type="ECO:0000256" key="6">
    <source>
        <dbReference type="SAM" id="MobiDB-lite"/>
    </source>
</evidence>
<dbReference type="GO" id="GO:0022625">
    <property type="term" value="C:cytosolic large ribosomal subunit"/>
    <property type="evidence" value="ECO:0007669"/>
    <property type="project" value="TreeGrafter"/>
</dbReference>
<dbReference type="CDD" id="cd00495">
    <property type="entry name" value="Ribosomal_L25_TL5_CTC"/>
    <property type="match status" value="1"/>
</dbReference>
<keyword evidence="2 5" id="KW-0694">RNA-binding</keyword>
<feature type="domain" description="Large ribosomal subunit protein bL25 L25" evidence="7">
    <location>
        <begin position="10"/>
        <end position="95"/>
    </location>
</feature>
<organism evidence="9 10">
    <name type="scientific">Candidatus Yanofskybacteria bacterium RIFCSPHIGHO2_01_FULL_41_21</name>
    <dbReference type="NCBI Taxonomy" id="1802660"/>
    <lineage>
        <taxon>Bacteria</taxon>
        <taxon>Candidatus Yanofskyibacteriota</taxon>
    </lineage>
</organism>
<dbReference type="InterPro" id="IPR020057">
    <property type="entry name" value="Ribosomal_bL25_b-dom"/>
</dbReference>
<keyword evidence="3 5" id="KW-0689">Ribosomal protein</keyword>
<dbReference type="PANTHER" id="PTHR33284:SF1">
    <property type="entry name" value="RIBOSOMAL PROTEIN L25_GLN-TRNA SYNTHETASE, ANTI-CODON-BINDING DOMAIN-CONTAINING PROTEIN"/>
    <property type="match status" value="1"/>
</dbReference>
<evidence type="ECO:0000256" key="5">
    <source>
        <dbReference type="HAMAP-Rule" id="MF_01334"/>
    </source>
</evidence>
<proteinExistence type="inferred from homology"/>
<evidence type="ECO:0000259" key="8">
    <source>
        <dbReference type="Pfam" id="PF14693"/>
    </source>
</evidence>
<comment type="function">
    <text evidence="5">This is one of the proteins that binds to the 5S RNA in the ribosome where it forms part of the central protuberance.</text>
</comment>
<name>A0A1F8EAE3_9BACT</name>
<evidence type="ECO:0000313" key="9">
    <source>
        <dbReference type="EMBL" id="OGM97752.1"/>
    </source>
</evidence>
<dbReference type="InterPro" id="IPR020056">
    <property type="entry name" value="Rbsml_bL25/Gln-tRNA_synth_N"/>
</dbReference>
<evidence type="ECO:0000256" key="4">
    <source>
        <dbReference type="ARBA" id="ARBA00023274"/>
    </source>
</evidence>
<dbReference type="InterPro" id="IPR011035">
    <property type="entry name" value="Ribosomal_bL25/Gln-tRNA_synth"/>
</dbReference>
<dbReference type="STRING" id="1802660.A2735_01150"/>
<feature type="region of interest" description="Disordered" evidence="6">
    <location>
        <begin position="214"/>
        <end position="234"/>
    </location>
</feature>
<comment type="subunit">
    <text evidence="5">Part of the 50S ribosomal subunit; part of the 5S rRNA/L5/L18/L25 subcomplex. Contacts the 5S rRNA. Binds to the 5S rRNA independently of L5 and L18.</text>
</comment>
<evidence type="ECO:0000259" key="7">
    <source>
        <dbReference type="Pfam" id="PF01386"/>
    </source>
</evidence>
<dbReference type="NCBIfam" id="TIGR00731">
    <property type="entry name" value="bL25_bact_ctc"/>
    <property type="match status" value="1"/>
</dbReference>
<dbReference type="GO" id="GO:0006412">
    <property type="term" value="P:translation"/>
    <property type="evidence" value="ECO:0007669"/>
    <property type="project" value="UniProtKB-UniRule"/>
</dbReference>
<keyword evidence="4 5" id="KW-0687">Ribonucleoprotein</keyword>
<comment type="similarity">
    <text evidence="5">Belongs to the bacterial ribosomal protein bL25 family. CTC subfamily.</text>
</comment>
<dbReference type="SUPFAM" id="SSF50715">
    <property type="entry name" value="Ribosomal protein L25-like"/>
    <property type="match status" value="1"/>
</dbReference>
<comment type="caution">
    <text evidence="9">The sequence shown here is derived from an EMBL/GenBank/DDBJ whole genome shotgun (WGS) entry which is preliminary data.</text>
</comment>
<dbReference type="InterPro" id="IPR020930">
    <property type="entry name" value="Ribosomal_uL5_bac-type"/>
</dbReference>
<evidence type="ECO:0000256" key="1">
    <source>
        <dbReference type="ARBA" id="ARBA00022730"/>
    </source>
</evidence>
<sequence length="234" mass="25739">MTTKHDKIELSAQLRTVMGSKVRQIRDSGFIPAVLYGKDQEPIALQVPNKDFNKTFKMAGESTLVYISVDGQTYPTIIHDIARHPASDAIIHADFYKVNLSQKIKTMIPVAFIGESQAVKDGGIFIRNVNELEVEALPQDLPHEINFDMSTLVAFGDQILLKDAKVDNKVEVLGNADEIVATVQEPISEEALAASLETPSETIDDVKIVEKEKDADAVLDETEVPATAPEPKKE</sequence>
<evidence type="ECO:0000256" key="2">
    <source>
        <dbReference type="ARBA" id="ARBA00022884"/>
    </source>
</evidence>
<evidence type="ECO:0000313" key="10">
    <source>
        <dbReference type="Proteomes" id="UP000178520"/>
    </source>
</evidence>
<dbReference type="Gene3D" id="2.170.120.20">
    <property type="entry name" value="Ribosomal protein L25, beta domain"/>
    <property type="match status" value="1"/>
</dbReference>
<gene>
    <name evidence="5" type="primary">rplY</name>
    <name evidence="5" type="synonym">ctc</name>
    <name evidence="9" type="ORF">A2735_01150</name>
</gene>
<dbReference type="GO" id="GO:0003735">
    <property type="term" value="F:structural constituent of ribosome"/>
    <property type="evidence" value="ECO:0007669"/>
    <property type="project" value="InterPro"/>
</dbReference>
<reference evidence="9 10" key="1">
    <citation type="journal article" date="2016" name="Nat. Commun.">
        <title>Thousands of microbial genomes shed light on interconnected biogeochemical processes in an aquifer system.</title>
        <authorList>
            <person name="Anantharaman K."/>
            <person name="Brown C.T."/>
            <person name="Hug L.A."/>
            <person name="Sharon I."/>
            <person name="Castelle C.J."/>
            <person name="Probst A.J."/>
            <person name="Thomas B.C."/>
            <person name="Singh A."/>
            <person name="Wilkins M.J."/>
            <person name="Karaoz U."/>
            <person name="Brodie E.L."/>
            <person name="Williams K.H."/>
            <person name="Hubbard S.S."/>
            <person name="Banfield J.F."/>
        </authorList>
    </citation>
    <scope>NUCLEOTIDE SEQUENCE [LARGE SCALE GENOMIC DNA]</scope>
</reference>
<dbReference type="InterPro" id="IPR037121">
    <property type="entry name" value="Ribosomal_bL25_C"/>
</dbReference>
<keyword evidence="1 5" id="KW-0699">rRNA-binding</keyword>
<dbReference type="EMBL" id="MGJA01000008">
    <property type="protein sequence ID" value="OGM97752.1"/>
    <property type="molecule type" value="Genomic_DNA"/>
</dbReference>
<feature type="domain" description="Large ribosomal subunit protein bL25 beta" evidence="8">
    <location>
        <begin position="103"/>
        <end position="186"/>
    </location>
</feature>
<dbReference type="HAMAP" id="MF_01334">
    <property type="entry name" value="Ribosomal_bL25_CTC"/>
    <property type="match status" value="1"/>
</dbReference>
<dbReference type="Gene3D" id="2.40.240.10">
    <property type="entry name" value="Ribosomal Protein L25, Chain P"/>
    <property type="match status" value="1"/>
</dbReference>
<dbReference type="PANTHER" id="PTHR33284">
    <property type="entry name" value="RIBOSOMAL PROTEIN L25/GLN-TRNA SYNTHETASE, ANTI-CODON-BINDING DOMAIN-CONTAINING PROTEIN"/>
    <property type="match status" value="1"/>
</dbReference>